<feature type="compositionally biased region" description="Polar residues" evidence="1">
    <location>
        <begin position="570"/>
        <end position="580"/>
    </location>
</feature>
<feature type="domain" description="HAT C-terminal dimerisation" evidence="3">
    <location>
        <begin position="480"/>
        <end position="548"/>
    </location>
</feature>
<evidence type="ECO:0000259" key="2">
    <source>
        <dbReference type="Pfam" id="PF04937"/>
    </source>
</evidence>
<dbReference type="InterPro" id="IPR008906">
    <property type="entry name" value="HATC_C_dom"/>
</dbReference>
<dbReference type="PANTHER" id="PTHR32166">
    <property type="entry name" value="OSJNBA0013A04.12 PROTEIN"/>
    <property type="match status" value="1"/>
</dbReference>
<keyword evidence="5" id="KW-1185">Reference proteome</keyword>
<evidence type="ECO:0000313" key="5">
    <source>
        <dbReference type="Proteomes" id="UP000245207"/>
    </source>
</evidence>
<dbReference type="PANTHER" id="PTHR32166:SF81">
    <property type="entry name" value="OS06G0658400 PROTEIN"/>
    <property type="match status" value="1"/>
</dbReference>
<evidence type="ECO:0000259" key="3">
    <source>
        <dbReference type="Pfam" id="PF05699"/>
    </source>
</evidence>
<reference evidence="4 5" key="1">
    <citation type="journal article" date="2018" name="Mol. Plant">
        <title>The genome of Artemisia annua provides insight into the evolution of Asteraceae family and artemisinin biosynthesis.</title>
        <authorList>
            <person name="Shen Q."/>
            <person name="Zhang L."/>
            <person name="Liao Z."/>
            <person name="Wang S."/>
            <person name="Yan T."/>
            <person name="Shi P."/>
            <person name="Liu M."/>
            <person name="Fu X."/>
            <person name="Pan Q."/>
            <person name="Wang Y."/>
            <person name="Lv Z."/>
            <person name="Lu X."/>
            <person name="Zhang F."/>
            <person name="Jiang W."/>
            <person name="Ma Y."/>
            <person name="Chen M."/>
            <person name="Hao X."/>
            <person name="Li L."/>
            <person name="Tang Y."/>
            <person name="Lv G."/>
            <person name="Zhou Y."/>
            <person name="Sun X."/>
            <person name="Brodelius P.E."/>
            <person name="Rose J.K.C."/>
            <person name="Tang K."/>
        </authorList>
    </citation>
    <scope>NUCLEOTIDE SEQUENCE [LARGE SCALE GENOMIC DNA]</scope>
    <source>
        <strain evidence="5">cv. Huhao1</strain>
        <tissue evidence="4">Leaf</tissue>
    </source>
</reference>
<dbReference type="STRING" id="35608.A0A2U1NA91"/>
<feature type="compositionally biased region" description="Basic and acidic residues" evidence="1">
    <location>
        <begin position="559"/>
        <end position="568"/>
    </location>
</feature>
<name>A0A2U1NA91_ARTAN</name>
<dbReference type="GO" id="GO:0046983">
    <property type="term" value="F:protein dimerization activity"/>
    <property type="evidence" value="ECO:0007669"/>
    <property type="project" value="InterPro"/>
</dbReference>
<dbReference type="Pfam" id="PF05699">
    <property type="entry name" value="Dimer_Tnp_hAT"/>
    <property type="match status" value="1"/>
</dbReference>
<evidence type="ECO:0000256" key="1">
    <source>
        <dbReference type="SAM" id="MobiDB-lite"/>
    </source>
</evidence>
<dbReference type="InterPro" id="IPR012337">
    <property type="entry name" value="RNaseH-like_sf"/>
</dbReference>
<dbReference type="Pfam" id="PF04937">
    <property type="entry name" value="DUF659"/>
    <property type="match status" value="1"/>
</dbReference>
<accession>A0A2U1NA91</accession>
<evidence type="ECO:0000313" key="4">
    <source>
        <dbReference type="EMBL" id="PWA70408.1"/>
    </source>
</evidence>
<protein>
    <submittedName>
        <fullName evidence="4">Uncharacterized protein</fullName>
    </submittedName>
</protein>
<feature type="compositionally biased region" description="Basic and acidic residues" evidence="1">
    <location>
        <begin position="581"/>
        <end position="593"/>
    </location>
</feature>
<dbReference type="InterPro" id="IPR007021">
    <property type="entry name" value="DUF659"/>
</dbReference>
<proteinExistence type="predicted"/>
<dbReference type="OrthoDB" id="1937290at2759"/>
<dbReference type="EMBL" id="PKPP01003248">
    <property type="protein sequence ID" value="PWA70408.1"/>
    <property type="molecule type" value="Genomic_DNA"/>
</dbReference>
<feature type="domain" description="DUF659" evidence="2">
    <location>
        <begin position="189"/>
        <end position="261"/>
    </location>
</feature>
<feature type="region of interest" description="Disordered" evidence="1">
    <location>
        <begin position="559"/>
        <end position="593"/>
    </location>
</feature>
<dbReference type="Proteomes" id="UP000245207">
    <property type="component" value="Unassembled WGS sequence"/>
</dbReference>
<gene>
    <name evidence="4" type="ORF">CTI12_AA286360</name>
</gene>
<dbReference type="SUPFAM" id="SSF53098">
    <property type="entry name" value="Ribonuclease H-like"/>
    <property type="match status" value="1"/>
</dbReference>
<sequence length="593" mass="67292">MTFGKKKTLDEREKSMTEEFDDLVEDAPTFDVPEDEITFVGSGNSKNPGGAKVWMCHYCNIQYTSSYSRIHMHFFGVPGGKKPEIRRCPAILADREKYMKLLKKVKNAEKTGVSKSLKNSIISKKPNSGSSSSKKPIEQAFGLMERHAVDLKIMRGLCANGIPFNVLRNPQFHEMVTAINKAPPGYKAPSSEKARTVLLDECARDVEKDSSSIKDTWFTQGVSIVSDGWSNVKHEPLINVLAVNSRGATFIGKMVVKYFLNHSQALAIFRDNSKLELLKVASTRFAVSLHTFKKFLTHGGNGLNKEMKTQKKNGELVVQTIQSETFWDDVDHILAITKPIFLLIKFCDGDGPRMGEIYERMDNMLGEIKDVMKDNVYGAFYPDVEKIILARWEKMTIPLHCLGFALTPRFYDTRYIETLAPGGIKRKAPNADKEIMIGVMDAFKRIAENPEEEKLLRNQFATFNMKKGFFALPGAVMDAVTMDVVDWWSTYCSETPELADVAKKVLSQPISSSSAERNWSTYSYIHSVKRNRLNNKRADKLVYIHSNIRLQSRFSDSYKEGPLKKWDMNPESTNLEGSTSRLEDMKWENLEEE</sequence>
<dbReference type="AlphaFoldDB" id="A0A2U1NA91"/>
<organism evidence="4 5">
    <name type="scientific">Artemisia annua</name>
    <name type="common">Sweet wormwood</name>
    <dbReference type="NCBI Taxonomy" id="35608"/>
    <lineage>
        <taxon>Eukaryota</taxon>
        <taxon>Viridiplantae</taxon>
        <taxon>Streptophyta</taxon>
        <taxon>Embryophyta</taxon>
        <taxon>Tracheophyta</taxon>
        <taxon>Spermatophyta</taxon>
        <taxon>Magnoliopsida</taxon>
        <taxon>eudicotyledons</taxon>
        <taxon>Gunneridae</taxon>
        <taxon>Pentapetalae</taxon>
        <taxon>asterids</taxon>
        <taxon>campanulids</taxon>
        <taxon>Asterales</taxon>
        <taxon>Asteraceae</taxon>
        <taxon>Asteroideae</taxon>
        <taxon>Anthemideae</taxon>
        <taxon>Artemisiinae</taxon>
        <taxon>Artemisia</taxon>
    </lineage>
</organism>
<comment type="caution">
    <text evidence="4">The sequence shown here is derived from an EMBL/GenBank/DDBJ whole genome shotgun (WGS) entry which is preliminary data.</text>
</comment>